<name>A0A6F8YF90_9ACTN</name>
<protein>
    <recommendedName>
        <fullName evidence="2">Isochorismatase-like domain-containing protein</fullName>
    </recommendedName>
</protein>
<keyword evidence="4" id="KW-1185">Reference proteome</keyword>
<dbReference type="InterPro" id="IPR036380">
    <property type="entry name" value="Isochorismatase-like_sf"/>
</dbReference>
<dbReference type="InterPro" id="IPR050272">
    <property type="entry name" value="Isochorismatase-like_hydrls"/>
</dbReference>
<reference evidence="3 4" key="2">
    <citation type="submission" date="2020-03" db="EMBL/GenBank/DDBJ databases">
        <authorList>
            <person name="Ichikawa N."/>
            <person name="Kimura A."/>
            <person name="Kitahashi Y."/>
            <person name="Uohara A."/>
        </authorList>
    </citation>
    <scope>NUCLEOTIDE SEQUENCE [LARGE SCALE GENOMIC DNA]</scope>
    <source>
        <strain evidence="3 4">NBRC 105367</strain>
    </source>
</reference>
<feature type="domain" description="Isochorismatase-like" evidence="2">
    <location>
        <begin position="32"/>
        <end position="205"/>
    </location>
</feature>
<dbReference type="Gene3D" id="3.40.50.850">
    <property type="entry name" value="Isochorismatase-like"/>
    <property type="match status" value="1"/>
</dbReference>
<dbReference type="GO" id="GO:0008908">
    <property type="term" value="F:isochorismatase activity"/>
    <property type="evidence" value="ECO:0007669"/>
    <property type="project" value="InterPro"/>
</dbReference>
<dbReference type="InterPro" id="IPR000868">
    <property type="entry name" value="Isochorismatase-like_dom"/>
</dbReference>
<dbReference type="SUPFAM" id="SSF52499">
    <property type="entry name" value="Isochorismatase-like hydrolases"/>
    <property type="match status" value="1"/>
</dbReference>
<keyword evidence="1" id="KW-0378">Hydrolase</keyword>
<dbReference type="PANTHER" id="PTHR43540:SF3">
    <property type="entry name" value="ENTEROBACTIN SYNTHASE COMPONENT B"/>
    <property type="match status" value="1"/>
</dbReference>
<accession>A0A6F8YF90</accession>
<sequence>MPIPTIAPYPMPTPAQLRPGPAAWRADPRRAVLLIHDMQRYFVSFFPAGSSPTSHLLANIGTLRGVAAALGVPVVFTVQPGRMSRADRGLLHDVWGEGMSDATEARGIVDEIAPAPGDLVVTKYRYSAFHRTGLAADLAAMGRDQLVVCGVFAHIGCLLTACDAYSHDIQPFLVADAVADFTAEDHLMALDYAARRCAVTATTQDVVTALRAAR</sequence>
<dbReference type="Proteomes" id="UP000503011">
    <property type="component" value="Chromosome"/>
</dbReference>
<evidence type="ECO:0000256" key="1">
    <source>
        <dbReference type="ARBA" id="ARBA00022801"/>
    </source>
</evidence>
<dbReference type="PANTHER" id="PTHR43540">
    <property type="entry name" value="PEROXYUREIDOACRYLATE/UREIDOACRYLATE AMIDOHYDROLASE-RELATED"/>
    <property type="match status" value="1"/>
</dbReference>
<dbReference type="PRINTS" id="PR01398">
    <property type="entry name" value="ISCHRISMTASE"/>
</dbReference>
<evidence type="ECO:0000313" key="4">
    <source>
        <dbReference type="Proteomes" id="UP000503011"/>
    </source>
</evidence>
<dbReference type="RefSeq" id="WP_173156058.1">
    <property type="nucleotide sequence ID" value="NZ_AP022871.1"/>
</dbReference>
<evidence type="ECO:0000313" key="3">
    <source>
        <dbReference type="EMBL" id="BCB84737.1"/>
    </source>
</evidence>
<evidence type="ECO:0000259" key="2">
    <source>
        <dbReference type="Pfam" id="PF00857"/>
    </source>
</evidence>
<reference evidence="3 4" key="1">
    <citation type="submission" date="2020-03" db="EMBL/GenBank/DDBJ databases">
        <title>Whole genome shotgun sequence of Phytohabitans suffuscus NBRC 105367.</title>
        <authorList>
            <person name="Komaki H."/>
            <person name="Tamura T."/>
        </authorList>
    </citation>
    <scope>NUCLEOTIDE SEQUENCE [LARGE SCALE GENOMIC DNA]</scope>
    <source>
        <strain evidence="3 4">NBRC 105367</strain>
    </source>
</reference>
<organism evidence="3 4">
    <name type="scientific">Phytohabitans suffuscus</name>
    <dbReference type="NCBI Taxonomy" id="624315"/>
    <lineage>
        <taxon>Bacteria</taxon>
        <taxon>Bacillati</taxon>
        <taxon>Actinomycetota</taxon>
        <taxon>Actinomycetes</taxon>
        <taxon>Micromonosporales</taxon>
        <taxon>Micromonosporaceae</taxon>
    </lineage>
</organism>
<dbReference type="InterPro" id="IPR016291">
    <property type="entry name" value="Isochorismatase"/>
</dbReference>
<dbReference type="KEGG" id="psuu:Psuf_020500"/>
<dbReference type="Pfam" id="PF00857">
    <property type="entry name" value="Isochorismatase"/>
    <property type="match status" value="1"/>
</dbReference>
<proteinExistence type="predicted"/>
<dbReference type="EMBL" id="AP022871">
    <property type="protein sequence ID" value="BCB84737.1"/>
    <property type="molecule type" value="Genomic_DNA"/>
</dbReference>
<gene>
    <name evidence="3" type="ORF">Psuf_020500</name>
</gene>
<dbReference type="AlphaFoldDB" id="A0A6F8YF90"/>